<dbReference type="InterPro" id="IPR020904">
    <property type="entry name" value="Sc_DH/Rdtase_CS"/>
</dbReference>
<keyword evidence="2" id="KW-0560">Oxidoreductase</keyword>
<dbReference type="SUPFAM" id="SSF51735">
    <property type="entry name" value="NAD(P)-binding Rossmann-fold domains"/>
    <property type="match status" value="1"/>
</dbReference>
<dbReference type="PANTHER" id="PTHR43669:SF3">
    <property type="entry name" value="ALCOHOL DEHYDROGENASE, PUTATIVE (AFU_ORTHOLOGUE AFUA_3G03445)-RELATED"/>
    <property type="match status" value="1"/>
</dbReference>
<evidence type="ECO:0000256" key="2">
    <source>
        <dbReference type="ARBA" id="ARBA00023002"/>
    </source>
</evidence>
<dbReference type="Gene3D" id="3.40.50.720">
    <property type="entry name" value="NAD(P)-binding Rossmann-like Domain"/>
    <property type="match status" value="1"/>
</dbReference>
<name>C6HWS2_9BACT</name>
<sequence length="236" mass="26049">MKSSILILGAGRGLGRELCRFFLEEGHSVIGVTRTRESLTTALDDFSLRKQLFRGEAIDLSDRESSLRFLHGQNKELVPDLVVYAAGYLSERKPLWDLSWEEIDREISSNFSGPLLWSVEMTRAFLKAKRGGHLFFSSGVVRLPRPSWGSYGVGKAAVEALSKQISLDLPQPLYSLSINPGRMATAMRKVAFPDEDQATLPSPVSIAKKIGAFCLTLIEGAGRTYNGKALTMEDIP</sequence>
<evidence type="ECO:0000313" key="3">
    <source>
        <dbReference type="EMBL" id="EES53048.1"/>
    </source>
</evidence>
<dbReference type="EMBL" id="GG693870">
    <property type="protein sequence ID" value="EES53048.1"/>
    <property type="molecule type" value="Genomic_DNA"/>
</dbReference>
<reference evidence="3 4" key="1">
    <citation type="journal article" date="2009" name="Appl. Environ. Microbiol.">
        <title>Community genomic and proteomic analyses of chemoautotrophic iron-oxidizing "Leptospirillum rubarum" (Group II) and "Leptospirillum ferrodiazotrophum" (Group III) bacteria in acid mine drainage biofilms.</title>
        <authorList>
            <person name="Goltsman D.S."/>
            <person name="Denef V.J."/>
            <person name="Singer S.W."/>
            <person name="VerBerkmoes N.C."/>
            <person name="Lefsrud M."/>
            <person name="Mueller R.S."/>
            <person name="Dick G.J."/>
            <person name="Sun C.L."/>
            <person name="Wheeler K.E."/>
            <person name="Zemla A."/>
            <person name="Baker B.J."/>
            <person name="Hauser L."/>
            <person name="Land M."/>
            <person name="Shah M.B."/>
            <person name="Thelen M.P."/>
            <person name="Hettich R.L."/>
            <person name="Banfield J.F."/>
        </authorList>
    </citation>
    <scope>NUCLEOTIDE SEQUENCE [LARGE SCALE GENOMIC DNA]</scope>
</reference>
<evidence type="ECO:0000256" key="1">
    <source>
        <dbReference type="ARBA" id="ARBA00006484"/>
    </source>
</evidence>
<dbReference type="PRINTS" id="PR00081">
    <property type="entry name" value="GDHRDH"/>
</dbReference>
<evidence type="ECO:0000313" key="4">
    <source>
        <dbReference type="Proteomes" id="UP000009374"/>
    </source>
</evidence>
<dbReference type="Proteomes" id="UP000009374">
    <property type="component" value="Unassembled WGS sequence"/>
</dbReference>
<dbReference type="PANTHER" id="PTHR43669">
    <property type="entry name" value="5-KETO-D-GLUCONATE 5-REDUCTASE"/>
    <property type="match status" value="1"/>
</dbReference>
<accession>C6HWS2</accession>
<dbReference type="CDD" id="cd05233">
    <property type="entry name" value="SDR_c"/>
    <property type="match status" value="1"/>
</dbReference>
<dbReference type="Pfam" id="PF00106">
    <property type="entry name" value="adh_short"/>
    <property type="match status" value="1"/>
</dbReference>
<protein>
    <submittedName>
        <fullName evidence="3">Short-chain dehydrogenase/reductase SDR</fullName>
    </submittedName>
</protein>
<proteinExistence type="inferred from homology"/>
<dbReference type="GO" id="GO:0016491">
    <property type="term" value="F:oxidoreductase activity"/>
    <property type="evidence" value="ECO:0007669"/>
    <property type="project" value="UniProtKB-KW"/>
</dbReference>
<gene>
    <name evidence="3" type="ORF">UBAL3_80630104</name>
</gene>
<dbReference type="PROSITE" id="PS00061">
    <property type="entry name" value="ADH_SHORT"/>
    <property type="match status" value="1"/>
</dbReference>
<dbReference type="InterPro" id="IPR002347">
    <property type="entry name" value="SDR_fam"/>
</dbReference>
<keyword evidence="4" id="KW-1185">Reference proteome</keyword>
<organism evidence="3 4">
    <name type="scientific">Leptospirillum ferrodiazotrophum</name>
    <dbReference type="NCBI Taxonomy" id="412449"/>
    <lineage>
        <taxon>Bacteria</taxon>
        <taxon>Pseudomonadati</taxon>
        <taxon>Nitrospirota</taxon>
        <taxon>Nitrospiria</taxon>
        <taxon>Nitrospirales</taxon>
        <taxon>Nitrospiraceae</taxon>
        <taxon>Leptospirillum</taxon>
    </lineage>
</organism>
<dbReference type="InterPro" id="IPR036291">
    <property type="entry name" value="NAD(P)-bd_dom_sf"/>
</dbReference>
<comment type="similarity">
    <text evidence="1">Belongs to the short-chain dehydrogenases/reductases (SDR) family.</text>
</comment>
<dbReference type="AlphaFoldDB" id="C6HWS2"/>